<keyword evidence="7" id="KW-1015">Disulfide bond</keyword>
<reference evidence="15 16" key="2">
    <citation type="journal article" date="2020" name="MBio">
        <title>Isolation and Molecular Analysis of a Novel Neorickettsia Species That Causes Potomac Horse Fever.</title>
        <authorList>
            <person name="Teymournejad O."/>
            <person name="Lin M."/>
            <person name="Bekebrede H."/>
            <person name="Kamr A."/>
            <person name="Toribio R.E."/>
            <person name="Arroyo L.G."/>
            <person name="Baird J.D."/>
            <person name="Rikihisa Y."/>
        </authorList>
    </citation>
    <scope>NUCLEOTIDE SEQUENCE [LARGE SCALE GENOMIC DNA]</scope>
    <source>
        <strain evidence="15 16">Fin17</strain>
    </source>
</reference>
<comment type="similarity">
    <text evidence="10">Belongs to the peroxiredoxin family. BCP/PrxQ subfamily.</text>
</comment>
<accession>A0A6P1GC55</accession>
<proteinExistence type="inferred from homology"/>
<evidence type="ECO:0000313" key="16">
    <source>
        <dbReference type="Proteomes" id="UP000464912"/>
    </source>
</evidence>
<evidence type="ECO:0000256" key="9">
    <source>
        <dbReference type="ARBA" id="ARBA00032824"/>
    </source>
</evidence>
<sequence>MSTLEVDDLAPSFCLPSSMGGMVSLQDFLGKASFVIYFYPKNDTPGCTQEAKDFKERIEEFKELNVVVFGISKDSLRAHKNFSTRYDLPFHLLSDESAETIQKYGAWVEKSMFGKKYYGIERSTFVVDLNGKIRKLWRKVQVPGHVKEVLDFCGSDEFRHAS</sequence>
<dbReference type="SUPFAM" id="SSF52833">
    <property type="entry name" value="Thioredoxin-like"/>
    <property type="match status" value="1"/>
</dbReference>
<evidence type="ECO:0000256" key="3">
    <source>
        <dbReference type="ARBA" id="ARBA00013017"/>
    </source>
</evidence>
<dbReference type="InterPro" id="IPR050924">
    <property type="entry name" value="Peroxiredoxin_BCP/PrxQ"/>
</dbReference>
<dbReference type="Pfam" id="PF00578">
    <property type="entry name" value="AhpC-TSA"/>
    <property type="match status" value="1"/>
</dbReference>
<evidence type="ECO:0000256" key="12">
    <source>
        <dbReference type="ARBA" id="ARBA00049091"/>
    </source>
</evidence>
<dbReference type="KEGG" id="nef:GP480_02940"/>
<comment type="subunit">
    <text evidence="2">Monomer.</text>
</comment>
<dbReference type="AlphaFoldDB" id="A0A6P1GC55"/>
<protein>
    <recommendedName>
        <fullName evidence="3">thioredoxin-dependent peroxiredoxin</fullName>
        <ecNumber evidence="3">1.11.1.24</ecNumber>
    </recommendedName>
    <alternativeName>
        <fullName evidence="9">Thioredoxin peroxidase</fullName>
    </alternativeName>
    <alternativeName>
        <fullName evidence="11">Thioredoxin-dependent peroxiredoxin Bcp</fullName>
    </alternativeName>
</protein>
<evidence type="ECO:0000256" key="8">
    <source>
        <dbReference type="ARBA" id="ARBA00023284"/>
    </source>
</evidence>
<dbReference type="PANTHER" id="PTHR42801">
    <property type="entry name" value="THIOREDOXIN-DEPENDENT PEROXIDE REDUCTASE"/>
    <property type="match status" value="1"/>
</dbReference>
<evidence type="ECO:0000256" key="13">
    <source>
        <dbReference type="PIRSR" id="PIRSR000239-1"/>
    </source>
</evidence>
<name>A0A6P1GC55_9RICK</name>
<dbReference type="CDD" id="cd03017">
    <property type="entry name" value="PRX_BCP"/>
    <property type="match status" value="1"/>
</dbReference>
<keyword evidence="5" id="KW-0049">Antioxidant</keyword>
<dbReference type="InterPro" id="IPR013766">
    <property type="entry name" value="Thioredoxin_domain"/>
</dbReference>
<dbReference type="FunFam" id="3.40.30.10:FF:000007">
    <property type="entry name" value="Thioredoxin-dependent thiol peroxidase"/>
    <property type="match status" value="1"/>
</dbReference>
<keyword evidence="4" id="KW-0575">Peroxidase</keyword>
<organism evidence="15 16">
    <name type="scientific">Neorickettsia findlayensis</name>
    <dbReference type="NCBI Taxonomy" id="2686014"/>
    <lineage>
        <taxon>Bacteria</taxon>
        <taxon>Pseudomonadati</taxon>
        <taxon>Pseudomonadota</taxon>
        <taxon>Alphaproteobacteria</taxon>
        <taxon>Rickettsiales</taxon>
        <taxon>Anaplasmataceae</taxon>
        <taxon>Neorickettsia</taxon>
    </lineage>
</organism>
<comment type="function">
    <text evidence="1">Thiol-specific peroxidase that catalyzes the reduction of hydrogen peroxide and organic hydroperoxides to water and alcohols, respectively. Plays a role in cell protection against oxidative stress by detoxifying peroxides and as sensor of hydrogen peroxide-mediated signaling events.</text>
</comment>
<dbReference type="GO" id="GO:0034599">
    <property type="term" value="P:cellular response to oxidative stress"/>
    <property type="evidence" value="ECO:0007669"/>
    <property type="project" value="TreeGrafter"/>
</dbReference>
<evidence type="ECO:0000256" key="10">
    <source>
        <dbReference type="ARBA" id="ARBA00038489"/>
    </source>
</evidence>
<evidence type="ECO:0000259" key="14">
    <source>
        <dbReference type="PROSITE" id="PS51352"/>
    </source>
</evidence>
<evidence type="ECO:0000256" key="4">
    <source>
        <dbReference type="ARBA" id="ARBA00022559"/>
    </source>
</evidence>
<dbReference type="GO" id="GO:0008379">
    <property type="term" value="F:thioredoxin peroxidase activity"/>
    <property type="evidence" value="ECO:0007669"/>
    <property type="project" value="TreeGrafter"/>
</dbReference>
<dbReference type="RefSeq" id="WP_160095723.1">
    <property type="nucleotide sequence ID" value="NZ_CP047224.1"/>
</dbReference>
<gene>
    <name evidence="15" type="ORF">GP480_02940</name>
</gene>
<dbReference type="PIRSF" id="PIRSF000239">
    <property type="entry name" value="AHPC"/>
    <property type="match status" value="1"/>
</dbReference>
<evidence type="ECO:0000256" key="2">
    <source>
        <dbReference type="ARBA" id="ARBA00011245"/>
    </source>
</evidence>
<dbReference type="GO" id="GO:0005737">
    <property type="term" value="C:cytoplasm"/>
    <property type="evidence" value="ECO:0007669"/>
    <property type="project" value="TreeGrafter"/>
</dbReference>
<evidence type="ECO:0000256" key="6">
    <source>
        <dbReference type="ARBA" id="ARBA00023002"/>
    </source>
</evidence>
<dbReference type="PANTHER" id="PTHR42801:SF4">
    <property type="entry name" value="AHPC_TSA FAMILY PROTEIN"/>
    <property type="match status" value="1"/>
</dbReference>
<feature type="domain" description="Thioredoxin" evidence="14">
    <location>
        <begin position="4"/>
        <end position="162"/>
    </location>
</feature>
<reference evidence="15 16" key="1">
    <citation type="journal article" date="2020" name="MBio">
        <title>Erratum for Teymournejad et al., 'Isolation and Molecular Analysis of a Novel Neorickettsia Species That Causes Potomac Horse Fever'.</title>
        <authorList>
            <person name="Teymournejad O."/>
            <person name="Lin M."/>
            <person name="Bekebrede H."/>
            <person name="Kamr A."/>
            <person name="Toribio R.E."/>
            <person name="Arroyo L.G."/>
            <person name="Baird J.D."/>
            <person name="Rikihisa Y."/>
        </authorList>
    </citation>
    <scope>NUCLEOTIDE SEQUENCE [LARGE SCALE GENOMIC DNA]</scope>
    <source>
        <strain evidence="15 16">Fin17</strain>
    </source>
</reference>
<dbReference type="PROSITE" id="PS51352">
    <property type="entry name" value="THIOREDOXIN_2"/>
    <property type="match status" value="1"/>
</dbReference>
<comment type="catalytic activity">
    <reaction evidence="12">
        <text>a hydroperoxide + [thioredoxin]-dithiol = an alcohol + [thioredoxin]-disulfide + H2O</text>
        <dbReference type="Rhea" id="RHEA:62620"/>
        <dbReference type="Rhea" id="RHEA-COMP:10698"/>
        <dbReference type="Rhea" id="RHEA-COMP:10700"/>
        <dbReference type="ChEBI" id="CHEBI:15377"/>
        <dbReference type="ChEBI" id="CHEBI:29950"/>
        <dbReference type="ChEBI" id="CHEBI:30879"/>
        <dbReference type="ChEBI" id="CHEBI:35924"/>
        <dbReference type="ChEBI" id="CHEBI:50058"/>
        <dbReference type="EC" id="1.11.1.24"/>
    </reaction>
</comment>
<dbReference type="Proteomes" id="UP000464912">
    <property type="component" value="Chromosome"/>
</dbReference>
<evidence type="ECO:0000256" key="11">
    <source>
        <dbReference type="ARBA" id="ARBA00042639"/>
    </source>
</evidence>
<dbReference type="EMBL" id="CP047224">
    <property type="protein sequence ID" value="QHD65381.1"/>
    <property type="molecule type" value="Genomic_DNA"/>
</dbReference>
<dbReference type="EC" id="1.11.1.24" evidence="3"/>
<dbReference type="InterPro" id="IPR000866">
    <property type="entry name" value="AhpC/TSA"/>
</dbReference>
<keyword evidence="16" id="KW-1185">Reference proteome</keyword>
<evidence type="ECO:0000256" key="1">
    <source>
        <dbReference type="ARBA" id="ARBA00003330"/>
    </source>
</evidence>
<evidence type="ECO:0000256" key="5">
    <source>
        <dbReference type="ARBA" id="ARBA00022862"/>
    </source>
</evidence>
<feature type="active site" description="Cysteine sulfenic acid (-SOH) intermediate; for peroxidase activity" evidence="13">
    <location>
        <position position="47"/>
    </location>
</feature>
<dbReference type="Gene3D" id="3.40.30.10">
    <property type="entry name" value="Glutaredoxin"/>
    <property type="match status" value="1"/>
</dbReference>
<dbReference type="InterPro" id="IPR036249">
    <property type="entry name" value="Thioredoxin-like_sf"/>
</dbReference>
<dbReference type="GO" id="GO:0045454">
    <property type="term" value="P:cell redox homeostasis"/>
    <property type="evidence" value="ECO:0007669"/>
    <property type="project" value="TreeGrafter"/>
</dbReference>
<keyword evidence="6" id="KW-0560">Oxidoreductase</keyword>
<evidence type="ECO:0000313" key="15">
    <source>
        <dbReference type="EMBL" id="QHD65381.1"/>
    </source>
</evidence>
<dbReference type="InterPro" id="IPR024706">
    <property type="entry name" value="Peroxiredoxin_AhpC-typ"/>
</dbReference>
<evidence type="ECO:0000256" key="7">
    <source>
        <dbReference type="ARBA" id="ARBA00023157"/>
    </source>
</evidence>
<keyword evidence="8" id="KW-0676">Redox-active center</keyword>